<dbReference type="OrthoDB" id="2423195at2759"/>
<dbReference type="GO" id="GO:0016887">
    <property type="term" value="F:ATP hydrolysis activity"/>
    <property type="evidence" value="ECO:0007669"/>
    <property type="project" value="InterPro"/>
</dbReference>
<dbReference type="Proteomes" id="UP000601435">
    <property type="component" value="Unassembled WGS sequence"/>
</dbReference>
<dbReference type="EMBL" id="CAJNJA010038997">
    <property type="protein sequence ID" value="CAE7752499.1"/>
    <property type="molecule type" value="Genomic_DNA"/>
</dbReference>
<dbReference type="InterPro" id="IPR031248">
    <property type="entry name" value="RNF213"/>
</dbReference>
<evidence type="ECO:0000313" key="2">
    <source>
        <dbReference type="Proteomes" id="UP000601435"/>
    </source>
</evidence>
<dbReference type="PANTHER" id="PTHR22605">
    <property type="entry name" value="RZ-TYPE DOMAIN-CONTAINING PROTEIN"/>
    <property type="match status" value="1"/>
</dbReference>
<protein>
    <submittedName>
        <fullName evidence="1">RNF213 protein</fullName>
    </submittedName>
</protein>
<organism evidence="1 2">
    <name type="scientific">Symbiodinium necroappetens</name>
    <dbReference type="NCBI Taxonomy" id="1628268"/>
    <lineage>
        <taxon>Eukaryota</taxon>
        <taxon>Sar</taxon>
        <taxon>Alveolata</taxon>
        <taxon>Dinophyceae</taxon>
        <taxon>Suessiales</taxon>
        <taxon>Symbiodiniaceae</taxon>
        <taxon>Symbiodinium</taxon>
    </lineage>
</organism>
<dbReference type="AlphaFoldDB" id="A0A812XT33"/>
<comment type="caution">
    <text evidence="1">The sequence shown here is derived from an EMBL/GenBank/DDBJ whole genome shotgun (WGS) entry which is preliminary data.</text>
</comment>
<name>A0A812XT33_9DINO</name>
<dbReference type="GO" id="GO:0004842">
    <property type="term" value="F:ubiquitin-protein transferase activity"/>
    <property type="evidence" value="ECO:0007669"/>
    <property type="project" value="InterPro"/>
</dbReference>
<proteinExistence type="predicted"/>
<keyword evidence="2" id="KW-1185">Reference proteome</keyword>
<dbReference type="PANTHER" id="PTHR22605:SF1">
    <property type="entry name" value="RZ-TYPE DOMAIN-CONTAINING PROTEIN"/>
    <property type="match status" value="1"/>
</dbReference>
<evidence type="ECO:0000313" key="1">
    <source>
        <dbReference type="EMBL" id="CAE7752499.1"/>
    </source>
</evidence>
<gene>
    <name evidence="1" type="primary">RNF213</name>
    <name evidence="1" type="ORF">SNEC2469_LOCUS21832</name>
</gene>
<accession>A0A812XT33</accession>
<reference evidence="1" key="1">
    <citation type="submission" date="2021-02" db="EMBL/GenBank/DDBJ databases">
        <authorList>
            <person name="Dougan E. K."/>
            <person name="Rhodes N."/>
            <person name="Thang M."/>
            <person name="Chan C."/>
        </authorList>
    </citation>
    <scope>NUCLEOTIDE SEQUENCE</scope>
</reference>
<sequence length="345" mass="37936">MRVRDAMAKGRMLLLCGMDVIYEALYDVLNQRYVRRRTEEGEIELLLRLAIGARSQLCSMAPSFKLLVLVDQDQAFRQLDVPQPLLAKLQAWAEVLALEAGCDVVAGGLTPSTLASLLLARPEADLQQLKLAILDMALPLAVFRSKSLQQLREENSYFQVRRSLASSMVHIVSGVNSGGILCELSTSSPMAHMPPLQDLAEVGGRSIIPISQLSGSQQLEDILEKFFSEGAGTSENRTVKRTLVLQVDALSCSTSRLALTRHRAEEARNPPAKNTLRLGAAARSHVFLVLHRVGWTSEGSKGYSWQPQIGWHSMFVDDLQGSKMGTLGAESRLVGQSLQARCIWN</sequence>